<name>A0ABY4VEA6_9GAMM</name>
<evidence type="ECO:0000313" key="1">
    <source>
        <dbReference type="EMBL" id="USD22639.1"/>
    </source>
</evidence>
<keyword evidence="2" id="KW-1185">Reference proteome</keyword>
<organism evidence="1 2">
    <name type="scientific">Microbulbifer variabilis</name>
    <dbReference type="NCBI Taxonomy" id="266805"/>
    <lineage>
        <taxon>Bacteria</taxon>
        <taxon>Pseudomonadati</taxon>
        <taxon>Pseudomonadota</taxon>
        <taxon>Gammaproteobacteria</taxon>
        <taxon>Cellvibrionales</taxon>
        <taxon>Microbulbiferaceae</taxon>
        <taxon>Microbulbifer</taxon>
    </lineage>
</organism>
<protein>
    <submittedName>
        <fullName evidence="1">Uncharacterized protein</fullName>
    </submittedName>
</protein>
<evidence type="ECO:0000313" key="2">
    <source>
        <dbReference type="Proteomes" id="UP001055658"/>
    </source>
</evidence>
<accession>A0ABY4VEA6</accession>
<sequence length="168" mass="19232">MKVIYLTLLIILYSQRAISFEYDHKNLSVDLNNATDIVIAKKISGRIAYADMTHEISSYNAKPIEWRDSPAWERLQDLNRGIDSTFLVLNSTKSTFEIGDRFTFNNSWIPVELGSVQLYFLYQKNDQIQSNPCHRIPIGDNKQSIVELSSDPNGIIGLVLRNKLSFCD</sequence>
<dbReference type="Proteomes" id="UP001055658">
    <property type="component" value="Chromosome"/>
</dbReference>
<dbReference type="EMBL" id="CP092418">
    <property type="protein sequence ID" value="USD22639.1"/>
    <property type="molecule type" value="Genomic_DNA"/>
</dbReference>
<reference evidence="1" key="1">
    <citation type="submission" date="2022-02" db="EMBL/GenBank/DDBJ databases">
        <title>Coral-associated bacteria.</title>
        <authorList>
            <person name="Tang K."/>
            <person name="Wang X."/>
        </authorList>
    </citation>
    <scope>NUCLEOTIDE SEQUENCE</scope>
    <source>
        <strain evidence="1">SCSIO 43006</strain>
    </source>
</reference>
<gene>
    <name evidence="1" type="ORF">MJO52_05765</name>
</gene>
<proteinExistence type="predicted"/>
<dbReference type="RefSeq" id="WP_252084995.1">
    <property type="nucleotide sequence ID" value="NZ_CP092418.1"/>
</dbReference>